<feature type="binding site" evidence="7">
    <location>
        <position position="95"/>
    </location>
    <ligand>
        <name>substrate</name>
    </ligand>
</feature>
<keyword evidence="4 7" id="KW-0560">Oxidoreductase</keyword>
<organism evidence="10 11">
    <name type="scientific">Arthrobacter gallicola</name>
    <dbReference type="NCBI Taxonomy" id="2762225"/>
    <lineage>
        <taxon>Bacteria</taxon>
        <taxon>Bacillati</taxon>
        <taxon>Actinomycetota</taxon>
        <taxon>Actinomycetes</taxon>
        <taxon>Micrococcales</taxon>
        <taxon>Micrococcaceae</taxon>
        <taxon>Arthrobacter</taxon>
    </lineage>
</organism>
<evidence type="ECO:0000259" key="9">
    <source>
        <dbReference type="Pfam" id="PF02866"/>
    </source>
</evidence>
<protein>
    <recommendedName>
        <fullName evidence="3 7">L-lactate dehydrogenase</fullName>
        <shortName evidence="7">L-LDH</shortName>
        <ecNumber evidence="3 7">1.1.1.27</ecNumber>
    </recommendedName>
</protein>
<dbReference type="Proteomes" id="UP000609874">
    <property type="component" value="Unassembled WGS sequence"/>
</dbReference>
<keyword evidence="11" id="KW-1185">Reference proteome</keyword>
<dbReference type="NCBIfam" id="TIGR01771">
    <property type="entry name" value="L-LDH-NAD"/>
    <property type="match status" value="1"/>
</dbReference>
<dbReference type="InterPro" id="IPR001557">
    <property type="entry name" value="L-lactate/malate_DH"/>
</dbReference>
<dbReference type="InterPro" id="IPR015955">
    <property type="entry name" value="Lactate_DH/Glyco_Ohase_4_C"/>
</dbReference>
<dbReference type="InterPro" id="IPR022383">
    <property type="entry name" value="Lactate/malate_DH_C"/>
</dbReference>
<feature type="binding site" evidence="7">
    <location>
        <position position="175"/>
    </location>
    <ligand>
        <name>beta-D-fructose 1,6-bisphosphate</name>
        <dbReference type="ChEBI" id="CHEBI:32966"/>
        <note>allosteric activator</note>
    </ligand>
</feature>
<dbReference type="EC" id="1.1.1.27" evidence="3 7"/>
<comment type="caution">
    <text evidence="10">The sequence shown here is derived from an EMBL/GenBank/DDBJ whole genome shotgun (WGS) entry which is preliminary data.</text>
</comment>
<comment type="function">
    <text evidence="7">Catalyzes the conversion of lactate to pyruvate.</text>
</comment>
<dbReference type="RefSeq" id="WP_191809069.1">
    <property type="nucleotide sequence ID" value="NZ_JACSQD010000008.1"/>
</dbReference>
<dbReference type="InterPro" id="IPR018177">
    <property type="entry name" value="L-lactate_DH_AS"/>
</dbReference>
<comment type="pathway">
    <text evidence="1 7">Fermentation; pyruvate fermentation to lactate; (S)-lactate from pyruvate: step 1/1.</text>
</comment>
<feature type="binding site" evidence="7">
    <location>
        <position position="41"/>
    </location>
    <ligand>
        <name>NAD(+)</name>
        <dbReference type="ChEBI" id="CHEBI:57540"/>
    </ligand>
</feature>
<proteinExistence type="inferred from homology"/>
<dbReference type="InterPro" id="IPR001236">
    <property type="entry name" value="Lactate/malate_DH_N"/>
</dbReference>
<dbReference type="SUPFAM" id="SSF51735">
    <property type="entry name" value="NAD(P)-binding Rossmann-fold domains"/>
    <property type="match status" value="1"/>
</dbReference>
<sequence length="321" mass="33345">MANITTRPVTKLGIVGAGSVGTALAYAALIRDAARQVAIYDIDSARAEAEVLDLSHGTQFTGANTVTGGGNIDALAGADVIVITAGARQKPGQTRLDLAAANVRILESLMPALMEQAPEAVYILVTNPCDVLTVAAQKITGLPSNRIFSSGTVLDTSRLRLLVAQSAHVLMSSVHATIIGEHGDSEFPVWSSATIGPVPIREWQISGRQVFTDELLAAITDDVVNAAYKVIAGKGATNYAIGLAGVRIVEAVFQAQNAVLPVSALLRGEHGISGVALSLPSIVGSGGVYKMLEMPLDDGEQQALQNSAETLRNTMQNLGIG</sequence>
<dbReference type="PIRSF" id="PIRSF000102">
    <property type="entry name" value="Lac_mal_DH"/>
    <property type="match status" value="1"/>
</dbReference>
<keyword evidence="7" id="KW-0021">Allosteric enzyme</keyword>
<keyword evidence="5 7" id="KW-0520">NAD</keyword>
<dbReference type="CDD" id="cd05292">
    <property type="entry name" value="LDH_2"/>
    <property type="match status" value="1"/>
</dbReference>
<evidence type="ECO:0000256" key="4">
    <source>
        <dbReference type="ARBA" id="ARBA00023002"/>
    </source>
</evidence>
<evidence type="ECO:0000256" key="5">
    <source>
        <dbReference type="ARBA" id="ARBA00023027"/>
    </source>
</evidence>
<evidence type="ECO:0000313" key="10">
    <source>
        <dbReference type="EMBL" id="MBD7996804.1"/>
    </source>
</evidence>
<feature type="domain" description="Lactate/malate dehydrogenase N-terminal" evidence="8">
    <location>
        <begin position="11"/>
        <end position="148"/>
    </location>
</feature>
<feature type="binding site" evidence="7">
    <location>
        <position position="108"/>
    </location>
    <ligand>
        <name>NAD(+)</name>
        <dbReference type="ChEBI" id="CHEBI:57540"/>
    </ligand>
</feature>
<feature type="binding site" evidence="7">
    <location>
        <begin position="86"/>
        <end position="87"/>
    </location>
    <ligand>
        <name>NAD(+)</name>
        <dbReference type="ChEBI" id="CHEBI:57540"/>
    </ligand>
</feature>
<dbReference type="SUPFAM" id="SSF56327">
    <property type="entry name" value="LDH C-terminal domain-like"/>
    <property type="match status" value="1"/>
</dbReference>
<comment type="subcellular location">
    <subcellularLocation>
        <location evidence="7">Cytoplasm</location>
    </subcellularLocation>
</comment>
<gene>
    <name evidence="7" type="primary">ldh</name>
    <name evidence="10" type="ORF">H9639_16015</name>
</gene>
<feature type="binding site" evidence="7">
    <location>
        <begin position="125"/>
        <end position="127"/>
    </location>
    <ligand>
        <name>NAD(+)</name>
        <dbReference type="ChEBI" id="CHEBI:57540"/>
    </ligand>
</feature>
<keyword evidence="7" id="KW-0597">Phosphoprotein</keyword>
<feature type="active site" description="Proton acceptor" evidence="7">
    <location>
        <position position="182"/>
    </location>
</feature>
<evidence type="ECO:0000256" key="7">
    <source>
        <dbReference type="HAMAP-Rule" id="MF_00488"/>
    </source>
</evidence>
<reference evidence="10 11" key="1">
    <citation type="submission" date="2020-08" db="EMBL/GenBank/DDBJ databases">
        <title>A Genomic Blueprint of the Chicken Gut Microbiome.</title>
        <authorList>
            <person name="Gilroy R."/>
            <person name="Ravi A."/>
            <person name="Getino M."/>
            <person name="Pursley I."/>
            <person name="Horton D.L."/>
            <person name="Alikhan N.-F."/>
            <person name="Baker D."/>
            <person name="Gharbi K."/>
            <person name="Hall N."/>
            <person name="Watson M."/>
            <person name="Adriaenssens E.M."/>
            <person name="Foster-Nyarko E."/>
            <person name="Jarju S."/>
            <person name="Secka A."/>
            <person name="Antonio M."/>
            <person name="Oren A."/>
            <person name="Chaudhuri R."/>
            <person name="La Ragione R.M."/>
            <person name="Hildebrand F."/>
            <person name="Pallen M.J."/>
        </authorList>
    </citation>
    <scope>NUCLEOTIDE SEQUENCE [LARGE SCALE GENOMIC DNA]</scope>
    <source>
        <strain evidence="10 11">Sa2CUA1</strain>
    </source>
</reference>
<feature type="binding site" evidence="7">
    <location>
        <position position="160"/>
    </location>
    <ligand>
        <name>beta-D-fructose 1,6-bisphosphate</name>
        <dbReference type="ChEBI" id="CHEBI:32966"/>
        <note>allosteric activator</note>
    </ligand>
</feature>
<accession>A0ABR8UW76</accession>
<evidence type="ECO:0000256" key="1">
    <source>
        <dbReference type="ARBA" id="ARBA00004843"/>
    </source>
</evidence>
<dbReference type="Pfam" id="PF02866">
    <property type="entry name" value="Ldh_1_C"/>
    <property type="match status" value="1"/>
</dbReference>
<comment type="activity regulation">
    <text evidence="7">Allosterically activated by fructose 1,6-bisphosphate (FBP).</text>
</comment>
<feature type="binding site" evidence="7">
    <location>
        <begin position="127"/>
        <end position="130"/>
    </location>
    <ligand>
        <name>substrate</name>
    </ligand>
</feature>
<comment type="caution">
    <text evidence="7">Lacks conserved residue(s) required for the propagation of feature annotation.</text>
</comment>
<feature type="binding site" evidence="7">
    <location>
        <position position="46"/>
    </location>
    <ligand>
        <name>NAD(+)</name>
        <dbReference type="ChEBI" id="CHEBI:57540"/>
    </ligand>
</feature>
<dbReference type="PRINTS" id="PR00086">
    <property type="entry name" value="LLDHDRGNASE"/>
</dbReference>
<feature type="binding site" evidence="7">
    <location>
        <position position="20"/>
    </location>
    <ligand>
        <name>NAD(+)</name>
        <dbReference type="ChEBI" id="CHEBI:57540"/>
    </ligand>
</feature>
<name>A0ABR8UW76_9MICC</name>
<dbReference type="Gene3D" id="3.40.50.720">
    <property type="entry name" value="NAD(P)-binding Rossmann-like Domain"/>
    <property type="match status" value="1"/>
</dbReference>
<dbReference type="PANTHER" id="PTHR43128">
    <property type="entry name" value="L-2-HYDROXYCARBOXYLATE DEHYDROGENASE (NAD(P)(+))"/>
    <property type="match status" value="1"/>
</dbReference>
<feature type="modified residue" description="Phosphotyrosine" evidence="7">
    <location>
        <position position="228"/>
    </location>
</feature>
<dbReference type="PROSITE" id="PS00064">
    <property type="entry name" value="L_LDH"/>
    <property type="match status" value="1"/>
</dbReference>
<dbReference type="PANTHER" id="PTHR43128:SF16">
    <property type="entry name" value="L-LACTATE DEHYDROGENASE"/>
    <property type="match status" value="1"/>
</dbReference>
<dbReference type="EMBL" id="JACSQD010000008">
    <property type="protein sequence ID" value="MBD7996804.1"/>
    <property type="molecule type" value="Genomic_DNA"/>
</dbReference>
<dbReference type="InterPro" id="IPR011304">
    <property type="entry name" value="L-lactate_DH"/>
</dbReference>
<keyword evidence="7" id="KW-0963">Cytoplasm</keyword>
<evidence type="ECO:0000256" key="3">
    <source>
        <dbReference type="ARBA" id="ARBA00012967"/>
    </source>
</evidence>
<comment type="similarity">
    <text evidence="2 7">Belongs to the LDH/MDH superfamily. LDH family.</text>
</comment>
<comment type="catalytic activity">
    <reaction evidence="6 7">
        <text>(S)-lactate + NAD(+) = pyruvate + NADH + H(+)</text>
        <dbReference type="Rhea" id="RHEA:23444"/>
        <dbReference type="ChEBI" id="CHEBI:15361"/>
        <dbReference type="ChEBI" id="CHEBI:15378"/>
        <dbReference type="ChEBI" id="CHEBI:16651"/>
        <dbReference type="ChEBI" id="CHEBI:57540"/>
        <dbReference type="ChEBI" id="CHEBI:57945"/>
        <dbReference type="EC" id="1.1.1.27"/>
    </reaction>
</comment>
<feature type="domain" description="Lactate/malate dehydrogenase C-terminal" evidence="9">
    <location>
        <begin position="152"/>
        <end position="316"/>
    </location>
</feature>
<dbReference type="Gene3D" id="3.90.110.10">
    <property type="entry name" value="Lactate dehydrogenase/glycoside hydrolase, family 4, C-terminal"/>
    <property type="match status" value="1"/>
</dbReference>
<evidence type="ECO:0000259" key="8">
    <source>
        <dbReference type="Pfam" id="PF00056"/>
    </source>
</evidence>
<evidence type="ECO:0000256" key="6">
    <source>
        <dbReference type="ARBA" id="ARBA00049258"/>
    </source>
</evidence>
<feature type="binding site" evidence="7">
    <location>
        <position position="150"/>
    </location>
    <ligand>
        <name>NAD(+)</name>
        <dbReference type="ChEBI" id="CHEBI:57540"/>
    </ligand>
</feature>
<comment type="subunit">
    <text evidence="7">Homotetramer.</text>
</comment>
<dbReference type="Pfam" id="PF00056">
    <property type="entry name" value="Ldh_1_N"/>
    <property type="match status" value="1"/>
</dbReference>
<feature type="binding site" evidence="7">
    <location>
        <begin position="155"/>
        <end position="158"/>
    </location>
    <ligand>
        <name>substrate</name>
    </ligand>
</feature>
<dbReference type="GO" id="GO:0004459">
    <property type="term" value="F:L-lactate dehydrogenase (NAD+) activity"/>
    <property type="evidence" value="ECO:0007669"/>
    <property type="project" value="UniProtKB-EC"/>
</dbReference>
<feature type="binding site" evidence="7">
    <location>
        <position position="237"/>
    </location>
    <ligand>
        <name>substrate</name>
    </ligand>
</feature>
<dbReference type="InterPro" id="IPR036291">
    <property type="entry name" value="NAD(P)-bd_dom_sf"/>
</dbReference>
<feature type="binding site" evidence="7">
    <location>
        <position position="89"/>
    </location>
    <ligand>
        <name>substrate</name>
    </ligand>
</feature>
<dbReference type="HAMAP" id="MF_00488">
    <property type="entry name" value="Lactate_dehydrog"/>
    <property type="match status" value="1"/>
</dbReference>
<evidence type="ECO:0000256" key="2">
    <source>
        <dbReference type="ARBA" id="ARBA00006054"/>
    </source>
</evidence>
<evidence type="ECO:0000313" key="11">
    <source>
        <dbReference type="Proteomes" id="UP000609874"/>
    </source>
</evidence>